<dbReference type="EMBL" id="JAWWNJ010000011">
    <property type="protein sequence ID" value="KAK7044405.1"/>
    <property type="molecule type" value="Genomic_DNA"/>
</dbReference>
<feature type="region of interest" description="Disordered" evidence="1">
    <location>
        <begin position="48"/>
        <end position="67"/>
    </location>
</feature>
<reference evidence="2 3" key="1">
    <citation type="journal article" date="2024" name="J Genomics">
        <title>Draft genome sequencing and assembly of Favolaschia claudopus CIRM-BRFM 2984 isolated from oak limbs.</title>
        <authorList>
            <person name="Navarro D."/>
            <person name="Drula E."/>
            <person name="Chaduli D."/>
            <person name="Cazenave R."/>
            <person name="Ahrendt S."/>
            <person name="Wang J."/>
            <person name="Lipzen A."/>
            <person name="Daum C."/>
            <person name="Barry K."/>
            <person name="Grigoriev I.V."/>
            <person name="Favel A."/>
            <person name="Rosso M.N."/>
            <person name="Martin F."/>
        </authorList>
    </citation>
    <scope>NUCLEOTIDE SEQUENCE [LARGE SCALE GENOMIC DNA]</scope>
    <source>
        <strain evidence="2 3">CIRM-BRFM 2984</strain>
    </source>
</reference>
<gene>
    <name evidence="2" type="ORF">R3P38DRAFT_3431694</name>
</gene>
<proteinExistence type="predicted"/>
<protein>
    <submittedName>
        <fullName evidence="2">Uncharacterized protein</fullName>
    </submittedName>
</protein>
<keyword evidence="3" id="KW-1185">Reference proteome</keyword>
<evidence type="ECO:0000313" key="2">
    <source>
        <dbReference type="EMBL" id="KAK7044405.1"/>
    </source>
</evidence>
<accession>A0AAW0D0R8</accession>
<name>A0AAW0D0R8_9AGAR</name>
<evidence type="ECO:0000313" key="3">
    <source>
        <dbReference type="Proteomes" id="UP001362999"/>
    </source>
</evidence>
<evidence type="ECO:0000256" key="1">
    <source>
        <dbReference type="SAM" id="MobiDB-lite"/>
    </source>
</evidence>
<organism evidence="2 3">
    <name type="scientific">Favolaschia claudopus</name>
    <dbReference type="NCBI Taxonomy" id="2862362"/>
    <lineage>
        <taxon>Eukaryota</taxon>
        <taxon>Fungi</taxon>
        <taxon>Dikarya</taxon>
        <taxon>Basidiomycota</taxon>
        <taxon>Agaricomycotina</taxon>
        <taxon>Agaricomycetes</taxon>
        <taxon>Agaricomycetidae</taxon>
        <taxon>Agaricales</taxon>
        <taxon>Marasmiineae</taxon>
        <taxon>Mycenaceae</taxon>
        <taxon>Favolaschia</taxon>
    </lineage>
</organism>
<dbReference type="AlphaFoldDB" id="A0AAW0D0R8"/>
<comment type="caution">
    <text evidence="2">The sequence shown here is derived from an EMBL/GenBank/DDBJ whole genome shotgun (WGS) entry which is preliminary data.</text>
</comment>
<sequence>MLTLGAGGLVVGKEQGRTRGGVGRCDQINHILAQTGNSEHWLLPPPSTSARPGFRCPHSSGTPAKRQNGHLHAFSKITIYGTGSERLPATSESVLEQSDNSQRRLYVPIDDSPLFQLSAFLDLFPLPPRRYNLGCHIISHMDLVRRSTIHFSSLNGALSSYLFKFKIGVTDGLGLRGLRLILRFPVNKVFNRLVTSNSVNVHGYSPQSADSVYGRNYEYLNSSLNAPSIVQYSARFGAWIYFYSFNRYMFEGLGRNSDCLNSTSNPPYAFTSTLNLSNYSHPGFVVIQRILTRETGTITVYIWFDNDNLFKYRLLLTFVTSTYPSSTIEASLAIPISKSKWLILHLTRFENYLNTNLRLNFVTRAIEFKQRLIVGVL</sequence>
<dbReference type="Proteomes" id="UP001362999">
    <property type="component" value="Unassembled WGS sequence"/>
</dbReference>